<dbReference type="GO" id="GO:0030313">
    <property type="term" value="C:cell envelope"/>
    <property type="evidence" value="ECO:0007669"/>
    <property type="project" value="UniProtKB-SubCell"/>
</dbReference>
<dbReference type="Gene3D" id="3.40.30.10">
    <property type="entry name" value="Glutaredoxin"/>
    <property type="match status" value="1"/>
</dbReference>
<evidence type="ECO:0000256" key="1">
    <source>
        <dbReference type="ARBA" id="ARBA00004196"/>
    </source>
</evidence>
<dbReference type="CDD" id="cd02966">
    <property type="entry name" value="TlpA_like_family"/>
    <property type="match status" value="1"/>
</dbReference>
<evidence type="ECO:0000256" key="2">
    <source>
        <dbReference type="ARBA" id="ARBA00022748"/>
    </source>
</evidence>
<dbReference type="AlphaFoldDB" id="X1JVM9"/>
<protein>
    <recommendedName>
        <fullName evidence="3">Redoxin domain-containing protein</fullName>
    </recommendedName>
</protein>
<dbReference type="GO" id="GO:0017004">
    <property type="term" value="P:cytochrome complex assembly"/>
    <property type="evidence" value="ECO:0007669"/>
    <property type="project" value="UniProtKB-KW"/>
</dbReference>
<dbReference type="GO" id="GO:0016491">
    <property type="term" value="F:oxidoreductase activity"/>
    <property type="evidence" value="ECO:0007669"/>
    <property type="project" value="InterPro"/>
</dbReference>
<dbReference type="PROSITE" id="PS00194">
    <property type="entry name" value="THIOREDOXIN_1"/>
    <property type="match status" value="1"/>
</dbReference>
<comment type="caution">
    <text evidence="4">The sequence shown here is derived from an EMBL/GenBank/DDBJ whole genome shotgun (WGS) entry which is preliminary data.</text>
</comment>
<organism evidence="4">
    <name type="scientific">marine sediment metagenome</name>
    <dbReference type="NCBI Taxonomy" id="412755"/>
    <lineage>
        <taxon>unclassified sequences</taxon>
        <taxon>metagenomes</taxon>
        <taxon>ecological metagenomes</taxon>
    </lineage>
</organism>
<evidence type="ECO:0000259" key="3">
    <source>
        <dbReference type="Pfam" id="PF08534"/>
    </source>
</evidence>
<dbReference type="SUPFAM" id="SSF52833">
    <property type="entry name" value="Thioredoxin-like"/>
    <property type="match status" value="1"/>
</dbReference>
<dbReference type="InterPro" id="IPR036249">
    <property type="entry name" value="Thioredoxin-like_sf"/>
</dbReference>
<feature type="non-terminal residue" evidence="4">
    <location>
        <position position="269"/>
    </location>
</feature>
<dbReference type="Pfam" id="PF08534">
    <property type="entry name" value="Redoxin"/>
    <property type="match status" value="1"/>
</dbReference>
<feature type="domain" description="Redoxin" evidence="3">
    <location>
        <begin position="224"/>
        <end position="268"/>
    </location>
</feature>
<name>X1JVM9_9ZZZZ</name>
<comment type="subcellular location">
    <subcellularLocation>
        <location evidence="1">Cell envelope</location>
    </subcellularLocation>
</comment>
<accession>X1JVM9</accession>
<evidence type="ECO:0000313" key="4">
    <source>
        <dbReference type="EMBL" id="GAH73843.1"/>
    </source>
</evidence>
<dbReference type="InterPro" id="IPR017937">
    <property type="entry name" value="Thioredoxin_CS"/>
</dbReference>
<keyword evidence="2" id="KW-0201">Cytochrome c-type biogenesis</keyword>
<dbReference type="InterPro" id="IPR013740">
    <property type="entry name" value="Redoxin"/>
</dbReference>
<proteinExistence type="predicted"/>
<gene>
    <name evidence="4" type="ORF">S03H2_43874</name>
</gene>
<dbReference type="EMBL" id="BARU01027406">
    <property type="protein sequence ID" value="GAH73843.1"/>
    <property type="molecule type" value="Genomic_DNA"/>
</dbReference>
<sequence>KLPASEGEQQAKTYIRGCIKTAEGSPVKGIEVRCFYIDPKYTYEFVWQRDTQLSNDQGRYTFHILGDGEYRIIAGGKKSTVAQSNRFFAPPNKEIILEDIIVTPATASLRGRILNSDGSPASGLLYSCRSENFQLFHPFDYPKTDPNGGFHIPTVLSNEPVDFWIVPSPNNVQIWTGITPDGKDLLLRLNPEKFLELPPVWKMYHYVEGLARGMNRTEVQERINFTVADLQGNQVSLDSDPFKGKVILVNIFGSWCGSCNAEIPHLVNF</sequence>
<reference evidence="4" key="1">
    <citation type="journal article" date="2014" name="Front. Microbiol.">
        <title>High frequency of phylogenetically diverse reductive dehalogenase-homologous genes in deep subseafloor sedimentary metagenomes.</title>
        <authorList>
            <person name="Kawai M."/>
            <person name="Futagami T."/>
            <person name="Toyoda A."/>
            <person name="Takaki Y."/>
            <person name="Nishi S."/>
            <person name="Hori S."/>
            <person name="Arai W."/>
            <person name="Tsubouchi T."/>
            <person name="Morono Y."/>
            <person name="Uchiyama I."/>
            <person name="Ito T."/>
            <person name="Fujiyama A."/>
            <person name="Inagaki F."/>
            <person name="Takami H."/>
        </authorList>
    </citation>
    <scope>NUCLEOTIDE SEQUENCE</scope>
    <source>
        <strain evidence="4">Expedition CK06-06</strain>
    </source>
</reference>
<feature type="non-terminal residue" evidence="4">
    <location>
        <position position="1"/>
    </location>
</feature>